<dbReference type="Proteomes" id="UP000198915">
    <property type="component" value="Unassembled WGS sequence"/>
</dbReference>
<dbReference type="InterPro" id="IPR010921">
    <property type="entry name" value="Trp_repressor/repl_initiator"/>
</dbReference>
<name>A0A1I4AN26_9BACL</name>
<protein>
    <submittedName>
        <fullName evidence="2">Helix-turn-helix domain-containing protein</fullName>
    </submittedName>
</protein>
<dbReference type="Pfam" id="PF13518">
    <property type="entry name" value="HTH_28"/>
    <property type="match status" value="1"/>
</dbReference>
<accession>A0A1I4AN26</accession>
<reference evidence="3" key="1">
    <citation type="submission" date="2016-10" db="EMBL/GenBank/DDBJ databases">
        <authorList>
            <person name="Varghese N."/>
            <person name="Submissions S."/>
        </authorList>
    </citation>
    <scope>NUCLEOTIDE SEQUENCE [LARGE SCALE GENOMIC DNA]</scope>
    <source>
        <strain evidence="3">OK042</strain>
    </source>
</reference>
<evidence type="ECO:0000313" key="3">
    <source>
        <dbReference type="Proteomes" id="UP000198915"/>
    </source>
</evidence>
<evidence type="ECO:0000259" key="1">
    <source>
        <dbReference type="Pfam" id="PF13518"/>
    </source>
</evidence>
<organism evidence="2 3">
    <name type="scientific">Brevibacillus centrosporus</name>
    <dbReference type="NCBI Taxonomy" id="54910"/>
    <lineage>
        <taxon>Bacteria</taxon>
        <taxon>Bacillati</taxon>
        <taxon>Bacillota</taxon>
        <taxon>Bacilli</taxon>
        <taxon>Bacillales</taxon>
        <taxon>Paenibacillaceae</taxon>
        <taxon>Brevibacillus</taxon>
    </lineage>
</organism>
<dbReference type="EMBL" id="FORT01000015">
    <property type="protein sequence ID" value="SFK57311.1"/>
    <property type="molecule type" value="Genomic_DNA"/>
</dbReference>
<dbReference type="InterPro" id="IPR055247">
    <property type="entry name" value="InsJ-like_HTH"/>
</dbReference>
<sequence>MRLKGMTEAAVAKELGIKDIGRLKVWMRKYKQQGEFGLVDTRGRR</sequence>
<proteinExistence type="predicted"/>
<evidence type="ECO:0000313" key="2">
    <source>
        <dbReference type="EMBL" id="SFK57311.1"/>
    </source>
</evidence>
<gene>
    <name evidence="2" type="ORF">SAMN05518846_115126</name>
</gene>
<dbReference type="GO" id="GO:0043565">
    <property type="term" value="F:sequence-specific DNA binding"/>
    <property type="evidence" value="ECO:0007669"/>
    <property type="project" value="InterPro"/>
</dbReference>
<keyword evidence="3" id="KW-1185">Reference proteome</keyword>
<dbReference type="AlphaFoldDB" id="A0A1I4AN26"/>
<feature type="domain" description="Insertion element IS150 protein InsJ-like helix-turn-helix" evidence="1">
    <location>
        <begin position="3"/>
        <end position="45"/>
    </location>
</feature>
<dbReference type="SUPFAM" id="SSF48295">
    <property type="entry name" value="TrpR-like"/>
    <property type="match status" value="1"/>
</dbReference>